<reference evidence="2 3" key="1">
    <citation type="submission" date="2018-06" db="EMBL/GenBank/DDBJ databases">
        <authorList>
            <consortium name="Pathogen Informatics"/>
            <person name="Doyle S."/>
        </authorList>
    </citation>
    <scope>NUCLEOTIDE SEQUENCE [LARGE SCALE GENOMIC DNA]</scope>
    <source>
        <strain evidence="2 3">NCTC7582</strain>
    </source>
</reference>
<evidence type="ECO:0000313" key="2">
    <source>
        <dbReference type="EMBL" id="SPU39116.1"/>
    </source>
</evidence>
<dbReference type="EMBL" id="UAQE01000004">
    <property type="protein sequence ID" value="SPU39116.1"/>
    <property type="molecule type" value="Genomic_DNA"/>
</dbReference>
<feature type="transmembrane region" description="Helical" evidence="1">
    <location>
        <begin position="126"/>
        <end position="146"/>
    </location>
</feature>
<protein>
    <submittedName>
        <fullName evidence="2">Uncharacterized protein</fullName>
    </submittedName>
</protein>
<evidence type="ECO:0000256" key="1">
    <source>
        <dbReference type="SAM" id="Phobius"/>
    </source>
</evidence>
<proteinExistence type="predicted"/>
<sequence>MIGIISFFIGFIVVLEIAEGLKLSQPFYVFNNLISIESLQISKIIAQYNLILIFSGIILSAFIFLGMMFFLFKVKKLKNYLKYYRENEVLISETLTLSIVIFGFIPLFLAIIKFEDAIIKEFNNSLLFFATGFIIAYISIALKKIYLHIKIT</sequence>
<dbReference type="Proteomes" id="UP000251431">
    <property type="component" value="Unassembled WGS sequence"/>
</dbReference>
<keyword evidence="1" id="KW-1133">Transmembrane helix</keyword>
<accession>A0A2X1BWV8</accession>
<keyword evidence="1" id="KW-0812">Transmembrane</keyword>
<organism evidence="2 3">
    <name type="scientific">Lysinibacillus capsici</name>
    <dbReference type="NCBI Taxonomy" id="2115968"/>
    <lineage>
        <taxon>Bacteria</taxon>
        <taxon>Bacillati</taxon>
        <taxon>Bacillota</taxon>
        <taxon>Bacilli</taxon>
        <taxon>Bacillales</taxon>
        <taxon>Bacillaceae</taxon>
        <taxon>Lysinibacillus</taxon>
    </lineage>
</organism>
<feature type="transmembrane region" description="Helical" evidence="1">
    <location>
        <begin position="44"/>
        <end position="72"/>
    </location>
</feature>
<dbReference type="RefSeq" id="WP_112118796.1">
    <property type="nucleotide sequence ID" value="NZ_UAQE01000004.1"/>
</dbReference>
<gene>
    <name evidence="2" type="ORF">NCTC7582_05096</name>
</gene>
<keyword evidence="1" id="KW-0472">Membrane</keyword>
<dbReference type="AlphaFoldDB" id="A0A2X1BWV8"/>
<evidence type="ECO:0000313" key="3">
    <source>
        <dbReference type="Proteomes" id="UP000251431"/>
    </source>
</evidence>
<name>A0A2X1BWV8_9BACI</name>
<feature type="transmembrane region" description="Helical" evidence="1">
    <location>
        <begin position="93"/>
        <end position="114"/>
    </location>
</feature>